<dbReference type="EMBL" id="JOKH01000001">
    <property type="protein sequence ID" value="KEQ18628.1"/>
    <property type="molecule type" value="Genomic_DNA"/>
</dbReference>
<dbReference type="RefSeq" id="WP_034831841.1">
    <property type="nucleotide sequence ID" value="NZ_JOKH01000001.1"/>
</dbReference>
<comment type="caution">
    <text evidence="1">The sequence shown here is derived from an EMBL/GenBank/DDBJ whole genome shotgun (WGS) entry which is preliminary data.</text>
</comment>
<keyword evidence="2" id="KW-1185">Reference proteome</keyword>
<accession>A0A081NJK5</accession>
<dbReference type="Proteomes" id="UP000028073">
    <property type="component" value="Unassembled WGS sequence"/>
</dbReference>
<dbReference type="OrthoDB" id="9789463at2"/>
<evidence type="ECO:0000313" key="1">
    <source>
        <dbReference type="EMBL" id="KEQ18628.1"/>
    </source>
</evidence>
<protein>
    <submittedName>
        <fullName evidence="1">Uncharacterized protein</fullName>
    </submittedName>
</protein>
<dbReference type="AlphaFoldDB" id="A0A081NJK5"/>
<reference evidence="1 2" key="1">
    <citation type="submission" date="2014-06" db="EMBL/GenBank/DDBJ databases">
        <title>Whole Genome Sequences of Three Symbiotic Endozoicomonas Bacteria.</title>
        <authorList>
            <person name="Neave M.J."/>
            <person name="Apprill A."/>
            <person name="Voolstra C.R."/>
        </authorList>
    </citation>
    <scope>NUCLEOTIDE SEQUENCE [LARGE SCALE GENOMIC DNA]</scope>
    <source>
        <strain evidence="1 2">DSM 25634</strain>
    </source>
</reference>
<organism evidence="1 2">
    <name type="scientific">Endozoicomonas numazuensis</name>
    <dbReference type="NCBI Taxonomy" id="1137799"/>
    <lineage>
        <taxon>Bacteria</taxon>
        <taxon>Pseudomonadati</taxon>
        <taxon>Pseudomonadota</taxon>
        <taxon>Gammaproteobacteria</taxon>
        <taxon>Oceanospirillales</taxon>
        <taxon>Endozoicomonadaceae</taxon>
        <taxon>Endozoicomonas</taxon>
    </lineage>
</organism>
<sequence>MYNPGFSSKPLFEDASHSGGAIDDIRYPEYFISLLTEKNQAPLTCEGYTSNPLSQTDTSLPQI</sequence>
<evidence type="ECO:0000313" key="2">
    <source>
        <dbReference type="Proteomes" id="UP000028073"/>
    </source>
</evidence>
<name>A0A081NJK5_9GAMM</name>
<gene>
    <name evidence="1" type="ORF">GZ78_00360</name>
</gene>
<proteinExistence type="predicted"/>